<dbReference type="SUPFAM" id="SSF101238">
    <property type="entry name" value="XPC-binding domain"/>
    <property type="match status" value="1"/>
</dbReference>
<feature type="region of interest" description="Disordered" evidence="6">
    <location>
        <begin position="130"/>
        <end position="192"/>
    </location>
</feature>
<keyword evidence="4" id="KW-0234">DNA repair</keyword>
<feature type="compositionally biased region" description="Basic and acidic residues" evidence="6">
    <location>
        <begin position="372"/>
        <end position="384"/>
    </location>
</feature>
<evidence type="ECO:0000313" key="10">
    <source>
        <dbReference type="Proteomes" id="UP000606786"/>
    </source>
</evidence>
<dbReference type="InterPro" id="IPR009060">
    <property type="entry name" value="UBA-like_sf"/>
</dbReference>
<dbReference type="GO" id="GO:0005654">
    <property type="term" value="C:nucleoplasm"/>
    <property type="evidence" value="ECO:0007669"/>
    <property type="project" value="TreeGrafter"/>
</dbReference>
<evidence type="ECO:0000259" key="8">
    <source>
        <dbReference type="PROSITE" id="PS50053"/>
    </source>
</evidence>
<feature type="region of interest" description="Disordered" evidence="6">
    <location>
        <begin position="364"/>
        <end position="393"/>
    </location>
</feature>
<dbReference type="PANTHER" id="PTHR10621:SF0">
    <property type="entry name" value="UV EXCISION REPAIR PROTEIN RAD23"/>
    <property type="match status" value="1"/>
</dbReference>
<dbReference type="AlphaFoldDB" id="A0A811UVU9"/>
<dbReference type="CDD" id="cd14281">
    <property type="entry name" value="UBA2_Rad23_like"/>
    <property type="match status" value="1"/>
</dbReference>
<proteinExistence type="predicted"/>
<feature type="region of interest" description="Disordered" evidence="6">
    <location>
        <begin position="481"/>
        <end position="514"/>
    </location>
</feature>
<comment type="subcellular location">
    <subcellularLocation>
        <location evidence="1">Nucleus</location>
    </subcellularLocation>
</comment>
<dbReference type="FunFam" id="1.10.8.10:FF:000003">
    <property type="entry name" value="UV excision repair protein RAD23 homolog"/>
    <property type="match status" value="2"/>
</dbReference>
<keyword evidence="2" id="KW-0677">Repeat</keyword>
<dbReference type="SUPFAM" id="SSF46934">
    <property type="entry name" value="UBA-like"/>
    <property type="match status" value="3"/>
</dbReference>
<reference evidence="9" key="1">
    <citation type="submission" date="2020-11" db="EMBL/GenBank/DDBJ databases">
        <authorList>
            <person name="Whitehead M."/>
        </authorList>
    </citation>
    <scope>NUCLEOTIDE SEQUENCE</scope>
    <source>
        <strain evidence="9">EGII</strain>
    </source>
</reference>
<keyword evidence="5" id="KW-0539">Nucleus</keyword>
<name>A0A811UVU9_CERCA</name>
<gene>
    <name evidence="9" type="ORF">CCAP1982_LOCUS11792</name>
</gene>
<evidence type="ECO:0000256" key="3">
    <source>
        <dbReference type="ARBA" id="ARBA00022763"/>
    </source>
</evidence>
<feature type="domain" description="UBA" evidence="7">
    <location>
        <begin position="412"/>
        <end position="455"/>
    </location>
</feature>
<comment type="caution">
    <text evidence="9">The sequence shown here is derived from an EMBL/GenBank/DDBJ whole genome shotgun (WGS) entry which is preliminary data.</text>
</comment>
<dbReference type="GO" id="GO:0043130">
    <property type="term" value="F:ubiquitin binding"/>
    <property type="evidence" value="ECO:0007669"/>
    <property type="project" value="TreeGrafter"/>
</dbReference>
<dbReference type="PROSITE" id="PS50030">
    <property type="entry name" value="UBA"/>
    <property type="match status" value="3"/>
</dbReference>
<dbReference type="SMART" id="SM00213">
    <property type="entry name" value="UBQ"/>
    <property type="match status" value="1"/>
</dbReference>
<dbReference type="Proteomes" id="UP000606786">
    <property type="component" value="Unassembled WGS sequence"/>
</dbReference>
<sequence length="781" mass="85066">MIITVKTMKREKFAIEFDPQKTVFQLKEKIFSERGANYVVENQKLIYDGMTLKDEHNINSYNIEEKKAVMLILKRDFENYIQKPEKADFSVGISSQISDGANNNIDHGSKTVYNTLIQKPDELTLDVEAVSSSSDNDLDEGNKSEKSVANDGVATDYSTRSNNSILSSTSGEQPFSKSSNRSGGSENSNSTYSSGDLAGVFSNISLQSLVESSLPKSKEHSHTIESIVEMGFSREIVEQAMSLNFNNPERAVESLISGQIESLIRLSAGKAAENCVTKNDDDKLGDFEIEHAKFCNKGLDDNDELMPTDDGTTKGKAKNANTVTRGKSKPGTSRKAWFVGSDGMEDNGIGAVLGPVESNTSIISSGSSSFRLSERSTRSGDSETSHSTFSSGDLVGVFSNTSLQSRSDANMPTNEEYNRAVDSMMEMGFSRDTAVRAMAASFNSFERALEYLISGMSENSDSINTNTISEDNNYINNCERRHISSNEGGGDGVENSDHRNEQQDEEQMSLEGNQATLRYLVGPERGVAFEMFRNQPQFLLMRSLMYQNPDVLHEVLQQIGQTNPALLQLISENQDAFLSMLGENMEEQTNNDASQEYPRRMTAGRRAQLAAAVRAAAGGDGLHVRSVDTAPGAGGDGLLTHQRPGESGDAGADTVPHSITLPRLNRVAERRAAAVDAFLRERAAAAATVAALTADTSGIVQSNTDECRNDISATCIDTERYTDVDDNALFLTGCDEEAIQRLKALGFAENLVLEAYLACQKDEESAANLLISSSNENLEEV</sequence>
<feature type="compositionally biased region" description="Low complexity" evidence="6">
    <location>
        <begin position="176"/>
        <end position="190"/>
    </location>
</feature>
<dbReference type="InterPro" id="IPR029071">
    <property type="entry name" value="Ubiquitin-like_domsf"/>
</dbReference>
<dbReference type="SMART" id="SM00727">
    <property type="entry name" value="STI1"/>
    <property type="match status" value="1"/>
</dbReference>
<dbReference type="PANTHER" id="PTHR10621">
    <property type="entry name" value="UV EXCISION REPAIR PROTEIN RAD23"/>
    <property type="match status" value="1"/>
</dbReference>
<feature type="region of interest" description="Disordered" evidence="6">
    <location>
        <begin position="308"/>
        <end position="334"/>
    </location>
</feature>
<evidence type="ECO:0000256" key="2">
    <source>
        <dbReference type="ARBA" id="ARBA00022737"/>
    </source>
</evidence>
<feature type="domain" description="UBA" evidence="7">
    <location>
        <begin position="216"/>
        <end position="258"/>
    </location>
</feature>
<dbReference type="OrthoDB" id="419317at2759"/>
<dbReference type="Gene3D" id="1.10.8.10">
    <property type="entry name" value="DNA helicase RuvA subunit, C-terminal domain"/>
    <property type="match status" value="3"/>
</dbReference>
<feature type="domain" description="Ubiquitin-like" evidence="8">
    <location>
        <begin position="1"/>
        <end position="75"/>
    </location>
</feature>
<evidence type="ECO:0000313" key="9">
    <source>
        <dbReference type="EMBL" id="CAD7003332.1"/>
    </source>
</evidence>
<evidence type="ECO:0000259" key="7">
    <source>
        <dbReference type="PROSITE" id="PS50030"/>
    </source>
</evidence>
<dbReference type="GO" id="GO:0006289">
    <property type="term" value="P:nucleotide-excision repair"/>
    <property type="evidence" value="ECO:0007669"/>
    <property type="project" value="InterPro"/>
</dbReference>
<keyword evidence="10" id="KW-1185">Reference proteome</keyword>
<feature type="compositionally biased region" description="Polar residues" evidence="6">
    <location>
        <begin position="156"/>
        <end position="175"/>
    </location>
</feature>
<accession>A0A811UVU9</accession>
<dbReference type="InterPro" id="IPR036353">
    <property type="entry name" value="XPC-bd_sf"/>
</dbReference>
<dbReference type="Pfam" id="PF09280">
    <property type="entry name" value="XPC-binding"/>
    <property type="match status" value="1"/>
</dbReference>
<dbReference type="GO" id="GO:0031593">
    <property type="term" value="F:polyubiquitin modification-dependent protein binding"/>
    <property type="evidence" value="ECO:0007669"/>
    <property type="project" value="TreeGrafter"/>
</dbReference>
<evidence type="ECO:0000256" key="1">
    <source>
        <dbReference type="ARBA" id="ARBA00004123"/>
    </source>
</evidence>
<evidence type="ECO:0000256" key="6">
    <source>
        <dbReference type="SAM" id="MobiDB-lite"/>
    </source>
</evidence>
<dbReference type="InterPro" id="IPR000626">
    <property type="entry name" value="Ubiquitin-like_dom"/>
</dbReference>
<dbReference type="InterPro" id="IPR015940">
    <property type="entry name" value="UBA"/>
</dbReference>
<dbReference type="GO" id="GO:0043161">
    <property type="term" value="P:proteasome-mediated ubiquitin-dependent protein catabolic process"/>
    <property type="evidence" value="ECO:0007669"/>
    <property type="project" value="InterPro"/>
</dbReference>
<dbReference type="SUPFAM" id="SSF54236">
    <property type="entry name" value="Ubiquitin-like"/>
    <property type="match status" value="1"/>
</dbReference>
<dbReference type="CDD" id="cd01805">
    <property type="entry name" value="Ubl_Rad23"/>
    <property type="match status" value="1"/>
</dbReference>
<evidence type="ECO:0000256" key="4">
    <source>
        <dbReference type="ARBA" id="ARBA00023204"/>
    </source>
</evidence>
<dbReference type="Pfam" id="PF00627">
    <property type="entry name" value="UBA"/>
    <property type="match status" value="3"/>
</dbReference>
<dbReference type="Gene3D" id="3.10.20.90">
    <property type="entry name" value="Phosphatidylinositol 3-kinase Catalytic Subunit, Chain A, domain 1"/>
    <property type="match status" value="1"/>
</dbReference>
<dbReference type="Gene3D" id="1.10.10.540">
    <property type="entry name" value="XPC-binding domain"/>
    <property type="match status" value="1"/>
</dbReference>
<evidence type="ECO:0000256" key="5">
    <source>
        <dbReference type="ARBA" id="ARBA00023242"/>
    </source>
</evidence>
<dbReference type="GO" id="GO:0003684">
    <property type="term" value="F:damaged DNA binding"/>
    <property type="evidence" value="ECO:0007669"/>
    <property type="project" value="InterPro"/>
</dbReference>
<dbReference type="Pfam" id="PF00240">
    <property type="entry name" value="ubiquitin"/>
    <property type="match status" value="1"/>
</dbReference>
<dbReference type="GO" id="GO:0005829">
    <property type="term" value="C:cytosol"/>
    <property type="evidence" value="ECO:0007669"/>
    <property type="project" value="TreeGrafter"/>
</dbReference>
<dbReference type="InterPro" id="IPR015360">
    <property type="entry name" value="XPC-bd"/>
</dbReference>
<dbReference type="EMBL" id="CAJHJT010000034">
    <property type="protein sequence ID" value="CAD7003332.1"/>
    <property type="molecule type" value="Genomic_DNA"/>
</dbReference>
<dbReference type="SMART" id="SM00165">
    <property type="entry name" value="UBA"/>
    <property type="match status" value="3"/>
</dbReference>
<protein>
    <submittedName>
        <fullName evidence="9">(Mediterranean fruit fly) hypothetical protein</fullName>
    </submittedName>
</protein>
<dbReference type="PROSITE" id="PS50053">
    <property type="entry name" value="UBIQUITIN_2"/>
    <property type="match status" value="1"/>
</dbReference>
<dbReference type="GO" id="GO:0070628">
    <property type="term" value="F:proteasome binding"/>
    <property type="evidence" value="ECO:0007669"/>
    <property type="project" value="TreeGrafter"/>
</dbReference>
<feature type="domain" description="UBA" evidence="7">
    <location>
        <begin position="733"/>
        <end position="773"/>
    </location>
</feature>
<dbReference type="InterPro" id="IPR006636">
    <property type="entry name" value="STI1_HS-bd"/>
</dbReference>
<dbReference type="FunFam" id="1.10.8.10:FF:000002">
    <property type="entry name" value="UV excision repair protein RAD23 homolog"/>
    <property type="match status" value="1"/>
</dbReference>
<keyword evidence="3" id="KW-0227">DNA damage</keyword>
<organism evidence="9 10">
    <name type="scientific">Ceratitis capitata</name>
    <name type="common">Mediterranean fruit fly</name>
    <name type="synonym">Tephritis capitata</name>
    <dbReference type="NCBI Taxonomy" id="7213"/>
    <lineage>
        <taxon>Eukaryota</taxon>
        <taxon>Metazoa</taxon>
        <taxon>Ecdysozoa</taxon>
        <taxon>Arthropoda</taxon>
        <taxon>Hexapoda</taxon>
        <taxon>Insecta</taxon>
        <taxon>Pterygota</taxon>
        <taxon>Neoptera</taxon>
        <taxon>Endopterygota</taxon>
        <taxon>Diptera</taxon>
        <taxon>Brachycera</taxon>
        <taxon>Muscomorpha</taxon>
        <taxon>Tephritoidea</taxon>
        <taxon>Tephritidae</taxon>
        <taxon>Ceratitis</taxon>
        <taxon>Ceratitis</taxon>
    </lineage>
</organism>